<dbReference type="GO" id="GO:0005886">
    <property type="term" value="C:plasma membrane"/>
    <property type="evidence" value="ECO:0007669"/>
    <property type="project" value="UniProtKB-SubCell"/>
</dbReference>
<accession>A0A0L7KPU6</accession>
<organism evidence="11 12">
    <name type="scientific">Operophtera brumata</name>
    <name type="common">Winter moth</name>
    <name type="synonym">Phalaena brumata</name>
    <dbReference type="NCBI Taxonomy" id="104452"/>
    <lineage>
        <taxon>Eukaryota</taxon>
        <taxon>Metazoa</taxon>
        <taxon>Ecdysozoa</taxon>
        <taxon>Arthropoda</taxon>
        <taxon>Hexapoda</taxon>
        <taxon>Insecta</taxon>
        <taxon>Pterygota</taxon>
        <taxon>Neoptera</taxon>
        <taxon>Endopterygota</taxon>
        <taxon>Lepidoptera</taxon>
        <taxon>Glossata</taxon>
        <taxon>Ditrysia</taxon>
        <taxon>Geometroidea</taxon>
        <taxon>Geometridae</taxon>
        <taxon>Larentiinae</taxon>
        <taxon>Operophtera</taxon>
    </lineage>
</organism>
<keyword evidence="9" id="KW-0807">Transducer</keyword>
<evidence type="ECO:0000256" key="3">
    <source>
        <dbReference type="ARBA" id="ARBA00022606"/>
    </source>
</evidence>
<dbReference type="EMBL" id="JTDY01007606">
    <property type="protein sequence ID" value="KOB65086.1"/>
    <property type="molecule type" value="Genomic_DNA"/>
</dbReference>
<comment type="caution">
    <text evidence="11">The sequence shown here is derived from an EMBL/GenBank/DDBJ whole genome shotgun (WGS) entry which is preliminary data.</text>
</comment>
<evidence type="ECO:0000256" key="9">
    <source>
        <dbReference type="ARBA" id="ARBA00023224"/>
    </source>
</evidence>
<keyword evidence="12" id="KW-1185">Reference proteome</keyword>
<protein>
    <submittedName>
        <fullName evidence="11">Odorant receptor</fullName>
    </submittedName>
</protein>
<evidence type="ECO:0000313" key="12">
    <source>
        <dbReference type="Proteomes" id="UP000037510"/>
    </source>
</evidence>
<feature type="non-terminal residue" evidence="11">
    <location>
        <position position="357"/>
    </location>
</feature>
<dbReference type="GO" id="GO:0005549">
    <property type="term" value="F:odorant binding"/>
    <property type="evidence" value="ECO:0007669"/>
    <property type="project" value="InterPro"/>
</dbReference>
<keyword evidence="2" id="KW-1003">Cell membrane</keyword>
<feature type="transmembrane region" description="Helical" evidence="10">
    <location>
        <begin position="175"/>
        <end position="197"/>
    </location>
</feature>
<proteinExistence type="predicted"/>
<keyword evidence="8 11" id="KW-0675">Receptor</keyword>
<gene>
    <name evidence="11" type="ORF">OBRU01_23087</name>
</gene>
<dbReference type="PANTHER" id="PTHR21137:SF35">
    <property type="entry name" value="ODORANT RECEPTOR 19A-RELATED"/>
    <property type="match status" value="1"/>
</dbReference>
<evidence type="ECO:0000256" key="7">
    <source>
        <dbReference type="ARBA" id="ARBA00023136"/>
    </source>
</evidence>
<dbReference type="STRING" id="104452.A0A0L7KPU6"/>
<evidence type="ECO:0000256" key="6">
    <source>
        <dbReference type="ARBA" id="ARBA00022989"/>
    </source>
</evidence>
<evidence type="ECO:0000256" key="10">
    <source>
        <dbReference type="SAM" id="Phobius"/>
    </source>
</evidence>
<dbReference type="AlphaFoldDB" id="A0A0L7KPU6"/>
<sequence>MLQRLNLTLKAVSDWGDANLVKFNASKTQACLFSAKKNTVPCLYVFKSSKQRAWIASPEMETKEFLTFDTLRPHFDALARVAYFKIVLKTLSPTKRRLHYAYRLFTWTISSNTDEVVDTLFILLTTLNTLGKQIAFNARIARIEDIIQLINSPDFAVTKPYHVMVMKSNGQVMSVLLKLYHSAIFVCGTLWTIFPIVNRVFGEEDVFGLAHAYMSILITFQGYGNVTMDCTIVALFSQARTQVQILRYNLEQLANQNDTDSKINAKRHNTRGILSAEFVSMAVYLGCMLGQLFIYCYFGTQLKVESEFLNQSLYSTDWLSLSPRFRRQILLMMQYCYHPISPRTAYIVPMSLDTYIK</sequence>
<keyword evidence="7 10" id="KW-0472">Membrane</keyword>
<dbReference type="GO" id="GO:0004984">
    <property type="term" value="F:olfactory receptor activity"/>
    <property type="evidence" value="ECO:0007669"/>
    <property type="project" value="InterPro"/>
</dbReference>
<evidence type="ECO:0000256" key="1">
    <source>
        <dbReference type="ARBA" id="ARBA00004651"/>
    </source>
</evidence>
<dbReference type="GO" id="GO:0007165">
    <property type="term" value="P:signal transduction"/>
    <property type="evidence" value="ECO:0007669"/>
    <property type="project" value="UniProtKB-KW"/>
</dbReference>
<evidence type="ECO:0000256" key="8">
    <source>
        <dbReference type="ARBA" id="ARBA00023170"/>
    </source>
</evidence>
<evidence type="ECO:0000256" key="2">
    <source>
        <dbReference type="ARBA" id="ARBA00022475"/>
    </source>
</evidence>
<keyword evidence="3" id="KW-0716">Sensory transduction</keyword>
<evidence type="ECO:0000256" key="5">
    <source>
        <dbReference type="ARBA" id="ARBA00022725"/>
    </source>
</evidence>
<feature type="transmembrane region" description="Helical" evidence="10">
    <location>
        <begin position="278"/>
        <end position="298"/>
    </location>
</feature>
<evidence type="ECO:0000256" key="4">
    <source>
        <dbReference type="ARBA" id="ARBA00022692"/>
    </source>
</evidence>
<dbReference type="PANTHER" id="PTHR21137">
    <property type="entry name" value="ODORANT RECEPTOR"/>
    <property type="match status" value="1"/>
</dbReference>
<dbReference type="Proteomes" id="UP000037510">
    <property type="component" value="Unassembled WGS sequence"/>
</dbReference>
<dbReference type="Pfam" id="PF02949">
    <property type="entry name" value="7tm_6"/>
    <property type="match status" value="2"/>
</dbReference>
<reference evidence="11 12" key="1">
    <citation type="journal article" date="2015" name="Genome Biol. Evol.">
        <title>The genome of winter moth (Operophtera brumata) provides a genomic perspective on sexual dimorphism and phenology.</title>
        <authorList>
            <person name="Derks M.F."/>
            <person name="Smit S."/>
            <person name="Salis L."/>
            <person name="Schijlen E."/>
            <person name="Bossers A."/>
            <person name="Mateman C."/>
            <person name="Pijl A.S."/>
            <person name="de Ridder D."/>
            <person name="Groenen M.A."/>
            <person name="Visser M.E."/>
            <person name="Megens H.J."/>
        </authorList>
    </citation>
    <scope>NUCLEOTIDE SEQUENCE [LARGE SCALE GENOMIC DNA]</scope>
    <source>
        <strain evidence="11">WM2013NL</strain>
        <tissue evidence="11">Head and thorax</tissue>
    </source>
</reference>
<name>A0A0L7KPU6_OPEBR</name>
<dbReference type="InterPro" id="IPR004117">
    <property type="entry name" value="7tm6_olfct_rcpt"/>
</dbReference>
<keyword evidence="6 10" id="KW-1133">Transmembrane helix</keyword>
<evidence type="ECO:0000313" key="11">
    <source>
        <dbReference type="EMBL" id="KOB65086.1"/>
    </source>
</evidence>
<comment type="subcellular location">
    <subcellularLocation>
        <location evidence="1">Cell membrane</location>
        <topology evidence="1">Multi-pass membrane protein</topology>
    </subcellularLocation>
</comment>
<keyword evidence="5" id="KW-0552">Olfaction</keyword>
<keyword evidence="4 10" id="KW-0812">Transmembrane</keyword>